<dbReference type="GO" id="GO:0004527">
    <property type="term" value="F:exonuclease activity"/>
    <property type="evidence" value="ECO:0007669"/>
    <property type="project" value="UniProtKB-KW"/>
</dbReference>
<evidence type="ECO:0000256" key="2">
    <source>
        <dbReference type="ARBA" id="ARBA00022741"/>
    </source>
</evidence>
<dbReference type="Gene3D" id="3.90.320.10">
    <property type="match status" value="1"/>
</dbReference>
<keyword evidence="7" id="KW-0067">ATP-binding</keyword>
<organism evidence="11 12">
    <name type="scientific">Methanoculleus chikugoensis</name>
    <dbReference type="NCBI Taxonomy" id="118126"/>
    <lineage>
        <taxon>Archaea</taxon>
        <taxon>Methanobacteriati</taxon>
        <taxon>Methanobacteriota</taxon>
        <taxon>Stenosarchaea group</taxon>
        <taxon>Methanomicrobia</taxon>
        <taxon>Methanomicrobiales</taxon>
        <taxon>Methanomicrobiaceae</taxon>
        <taxon>Methanoculleus</taxon>
    </lineage>
</organism>
<dbReference type="InterPro" id="IPR014017">
    <property type="entry name" value="DNA_helicase_UvrD-like_C"/>
</dbReference>
<accession>A0A1M4ML69</accession>
<sequence>MSPAVLYRQLPGEGLDAFIAEFRKAAARDPFGTVFIVPTSHLAREIVRRLREEDVPVVADTVTTLSGFARKIFLDYATSETLISGAESRLILARLLDAGKYPLLSGTGAVDELATLFEAILMWKVDYPAALDDLATARCVEIARLFDAYRRFLDEHDLVDERALFARVVRILSDTGWFRTVYIYGLFEPMPRTAGRYYARPPRTVFVYGLFEPMPLERDLLLSLRESAEDFHYSIPYARNPVVFADDGEWLLPDTVISGDAPDTRRSRLALLFSRAKSADCGGCIRLAERRDGLDEVRAIAQEIRDLVAAGVRPGEIAVAFPDLSSALPCVEAVFPEFGVPYVASDGRPLSALPLVRALLDVAAVPARGYRREDVVALAASPFLPITCGCDLDLLSREARITAGAASWDEQFAALLRTVEDERDRPETPEPARSRLAAKAVSIASARDAVGTLFADLSMLEGTKTLAGHIAVYRSLIERWQAPVMSKMGDPDLLGEFINLLASFERLVRLLPEEKMSLAEFSSLLAQLAAGTRTARRRNSGGVQVVGVREVAHLAVPYLFVGNLVEGVMPQLTTPPPFTADAGTRRSGARSREDILREERYYFTAALLSARSRIYLSYPATDGATPVIRSGFVDAVREAFSPGMWGDGDLPDSGLAAIRQACASIARGESVTETLRIPPALDPAAIPADARETTPPGLPLRDDIPTAVVPPGVPPNGEGERVYSASEIEAHLRGPAESRLPGFAAGDDALIRGLAVHEVFRGRDPAAVLRRHGLDPIRAPEYRELYSRFLASPLMQGIVRDHREVPFLVRVNGIAFRGVIDRLVQRLNGAWMLIDYKTGTPGDAADYAIQMTVYCHAAGQFLGSPVTPYLYFVDADRWAEIEVDEERVFAEIGRAVRGIEEENL</sequence>
<keyword evidence="4" id="KW-0378">Hydrolase</keyword>
<protein>
    <submittedName>
        <fullName evidence="11">Exonuclease V subunit gamma</fullName>
    </submittedName>
</protein>
<evidence type="ECO:0000313" key="11">
    <source>
        <dbReference type="EMBL" id="SCL75649.1"/>
    </source>
</evidence>
<dbReference type="EMBL" id="FMID01000038">
    <property type="protein sequence ID" value="SCL75649.1"/>
    <property type="molecule type" value="Genomic_DNA"/>
</dbReference>
<feature type="domain" description="UvrD-like helicase C-terminal" evidence="10">
    <location>
        <begin position="254"/>
        <end position="532"/>
    </location>
</feature>
<dbReference type="GO" id="GO:0006281">
    <property type="term" value="P:DNA repair"/>
    <property type="evidence" value="ECO:0007669"/>
    <property type="project" value="UniProtKB-KW"/>
</dbReference>
<dbReference type="InterPro" id="IPR011335">
    <property type="entry name" value="Restrct_endonuc-II-like"/>
</dbReference>
<evidence type="ECO:0000313" key="12">
    <source>
        <dbReference type="Proteomes" id="UP000184671"/>
    </source>
</evidence>
<dbReference type="OrthoDB" id="321806at2157"/>
<evidence type="ECO:0000256" key="9">
    <source>
        <dbReference type="ARBA" id="ARBA00023204"/>
    </source>
</evidence>
<dbReference type="GO" id="GO:0004386">
    <property type="term" value="F:helicase activity"/>
    <property type="evidence" value="ECO:0007669"/>
    <property type="project" value="UniProtKB-KW"/>
</dbReference>
<evidence type="ECO:0000259" key="10">
    <source>
        <dbReference type="PROSITE" id="PS51217"/>
    </source>
</evidence>
<dbReference type="PANTHER" id="PTHR30591">
    <property type="entry name" value="RECBCD ENZYME SUBUNIT RECC"/>
    <property type="match status" value="1"/>
</dbReference>
<gene>
    <name evidence="11" type="ORF">L21_1558</name>
</gene>
<dbReference type="AlphaFoldDB" id="A0A1M4ML69"/>
<dbReference type="SUPFAM" id="SSF52980">
    <property type="entry name" value="Restriction endonuclease-like"/>
    <property type="match status" value="1"/>
</dbReference>
<keyword evidence="1" id="KW-0540">Nuclease</keyword>
<evidence type="ECO:0000256" key="1">
    <source>
        <dbReference type="ARBA" id="ARBA00022722"/>
    </source>
</evidence>
<reference evidence="11 12" key="1">
    <citation type="submission" date="2016-08" db="EMBL/GenBank/DDBJ databases">
        <authorList>
            <person name="Seilhamer J.J."/>
        </authorList>
    </citation>
    <scope>NUCLEOTIDE SEQUENCE [LARGE SCALE GENOMIC DNA]</scope>
    <source>
        <strain evidence="11">L21-II-0</strain>
    </source>
</reference>
<keyword evidence="9" id="KW-0234">DNA repair</keyword>
<dbReference type="Pfam" id="PF12705">
    <property type="entry name" value="PDDEXK_1"/>
    <property type="match status" value="1"/>
</dbReference>
<evidence type="ECO:0000256" key="7">
    <source>
        <dbReference type="ARBA" id="ARBA00022840"/>
    </source>
</evidence>
<dbReference type="GO" id="GO:0005524">
    <property type="term" value="F:ATP binding"/>
    <property type="evidence" value="ECO:0007669"/>
    <property type="project" value="UniProtKB-KW"/>
</dbReference>
<evidence type="ECO:0000256" key="3">
    <source>
        <dbReference type="ARBA" id="ARBA00022763"/>
    </source>
</evidence>
<keyword evidence="3" id="KW-0227">DNA damage</keyword>
<dbReference type="SUPFAM" id="SSF52540">
    <property type="entry name" value="P-loop containing nucleoside triphosphate hydrolases"/>
    <property type="match status" value="1"/>
</dbReference>
<evidence type="ECO:0000256" key="8">
    <source>
        <dbReference type="ARBA" id="ARBA00023125"/>
    </source>
</evidence>
<keyword evidence="6 11" id="KW-0269">Exonuclease</keyword>
<dbReference type="InterPro" id="IPR027417">
    <property type="entry name" value="P-loop_NTPase"/>
</dbReference>
<dbReference type="InterPro" id="IPR011604">
    <property type="entry name" value="PDDEXK-like_dom_sf"/>
</dbReference>
<proteinExistence type="predicted"/>
<dbReference type="RefSeq" id="WP_074369901.1">
    <property type="nucleotide sequence ID" value="NZ_FMID01000038.1"/>
</dbReference>
<keyword evidence="8" id="KW-0238">DNA-binding</keyword>
<dbReference type="PANTHER" id="PTHR30591:SF1">
    <property type="entry name" value="RECBCD ENZYME SUBUNIT RECC"/>
    <property type="match status" value="1"/>
</dbReference>
<dbReference type="STRING" id="118126.L21_1558"/>
<name>A0A1M4ML69_9EURY</name>
<dbReference type="InterPro" id="IPR038726">
    <property type="entry name" value="PDDEXK_AddAB-type"/>
</dbReference>
<evidence type="ECO:0000256" key="5">
    <source>
        <dbReference type="ARBA" id="ARBA00022806"/>
    </source>
</evidence>
<evidence type="ECO:0000256" key="6">
    <source>
        <dbReference type="ARBA" id="ARBA00022839"/>
    </source>
</evidence>
<dbReference type="GO" id="GO:0006310">
    <property type="term" value="P:DNA recombination"/>
    <property type="evidence" value="ECO:0007669"/>
    <property type="project" value="TreeGrafter"/>
</dbReference>
<evidence type="ECO:0000256" key="4">
    <source>
        <dbReference type="ARBA" id="ARBA00022801"/>
    </source>
</evidence>
<keyword evidence="2" id="KW-0547">Nucleotide-binding</keyword>
<dbReference type="Proteomes" id="UP000184671">
    <property type="component" value="Unassembled WGS sequence"/>
</dbReference>
<dbReference type="GO" id="GO:0003677">
    <property type="term" value="F:DNA binding"/>
    <property type="evidence" value="ECO:0007669"/>
    <property type="project" value="UniProtKB-KW"/>
</dbReference>
<dbReference type="PROSITE" id="PS51217">
    <property type="entry name" value="UVRD_HELICASE_CTER"/>
    <property type="match status" value="1"/>
</dbReference>
<keyword evidence="5" id="KW-0347">Helicase</keyword>
<dbReference type="Gene3D" id="3.40.50.300">
    <property type="entry name" value="P-loop containing nucleotide triphosphate hydrolases"/>
    <property type="match status" value="2"/>
</dbReference>